<comment type="caution">
    <text evidence="2">The sequence shown here is derived from an EMBL/GenBank/DDBJ whole genome shotgun (WGS) entry which is preliminary data.</text>
</comment>
<protein>
    <submittedName>
        <fullName evidence="2">Uncharacterized protein</fullName>
    </submittedName>
</protein>
<dbReference type="Proteomes" id="UP000765509">
    <property type="component" value="Unassembled WGS sequence"/>
</dbReference>
<accession>A0A9Q3HBK0</accession>
<evidence type="ECO:0000313" key="2">
    <source>
        <dbReference type="EMBL" id="MBW0498372.1"/>
    </source>
</evidence>
<evidence type="ECO:0000313" key="3">
    <source>
        <dbReference type="Proteomes" id="UP000765509"/>
    </source>
</evidence>
<gene>
    <name evidence="2" type="ORF">O181_038087</name>
</gene>
<feature type="compositionally biased region" description="Polar residues" evidence="1">
    <location>
        <begin position="111"/>
        <end position="125"/>
    </location>
</feature>
<name>A0A9Q3HBK0_9BASI</name>
<proteinExistence type="predicted"/>
<organism evidence="2 3">
    <name type="scientific">Austropuccinia psidii MF-1</name>
    <dbReference type="NCBI Taxonomy" id="1389203"/>
    <lineage>
        <taxon>Eukaryota</taxon>
        <taxon>Fungi</taxon>
        <taxon>Dikarya</taxon>
        <taxon>Basidiomycota</taxon>
        <taxon>Pucciniomycotina</taxon>
        <taxon>Pucciniomycetes</taxon>
        <taxon>Pucciniales</taxon>
        <taxon>Sphaerophragmiaceae</taxon>
        <taxon>Austropuccinia</taxon>
    </lineage>
</organism>
<feature type="compositionally biased region" description="Polar residues" evidence="1">
    <location>
        <begin position="62"/>
        <end position="79"/>
    </location>
</feature>
<feature type="region of interest" description="Disordered" evidence="1">
    <location>
        <begin position="1"/>
        <end position="139"/>
    </location>
</feature>
<keyword evidence="3" id="KW-1185">Reference proteome</keyword>
<reference evidence="2" key="1">
    <citation type="submission" date="2021-03" db="EMBL/GenBank/DDBJ databases">
        <title>Draft genome sequence of rust myrtle Austropuccinia psidii MF-1, a brazilian biotype.</title>
        <authorList>
            <person name="Quecine M.C."/>
            <person name="Pachon D.M.R."/>
            <person name="Bonatelli M.L."/>
            <person name="Correr F.H."/>
            <person name="Franceschini L.M."/>
            <person name="Leite T.F."/>
            <person name="Margarido G.R.A."/>
            <person name="Almeida C.A."/>
            <person name="Ferrarezi J.A."/>
            <person name="Labate C.A."/>
        </authorList>
    </citation>
    <scope>NUCLEOTIDE SEQUENCE</scope>
    <source>
        <strain evidence="2">MF-1</strain>
    </source>
</reference>
<evidence type="ECO:0000256" key="1">
    <source>
        <dbReference type="SAM" id="MobiDB-lite"/>
    </source>
</evidence>
<sequence length="213" mass="23291">MDARNAPRQLAPCPQVLICPPPSDGHFTPSPEQGDYPANEGWQWQEEIQAWAECPMSCHPLDSNTKGKQNRPNPQQQDSPVPCMPCKQTPQPPTPGPSGTQWLEDLFYEPSQHNESPIPGSSQPSEPHEDTLTCGPEPEVAPMQSMEEPLACLATPDSVIISDNTPIGSPPVPLPPLLPWFLPQRSLPVPSSPHSHNVAWQEFTNLGLALMIP</sequence>
<dbReference type="EMBL" id="AVOT02014696">
    <property type="protein sequence ID" value="MBW0498372.1"/>
    <property type="molecule type" value="Genomic_DNA"/>
</dbReference>
<dbReference type="AlphaFoldDB" id="A0A9Q3HBK0"/>